<evidence type="ECO:0000256" key="4">
    <source>
        <dbReference type="ARBA" id="ARBA00022746"/>
    </source>
</evidence>
<dbReference type="EMBL" id="AVPI01000012">
    <property type="protein sequence ID" value="KGN33430.1"/>
    <property type="molecule type" value="Genomic_DNA"/>
</dbReference>
<evidence type="ECO:0000256" key="1">
    <source>
        <dbReference type="ARBA" id="ARBA00004141"/>
    </source>
</evidence>
<keyword evidence="6 8" id="KW-0472">Membrane</keyword>
<feature type="domain" description="Lycopene cyclase" evidence="9">
    <location>
        <begin position="9"/>
        <end position="95"/>
    </location>
</feature>
<evidence type="ECO:0000313" key="10">
    <source>
        <dbReference type="EMBL" id="KGN33430.1"/>
    </source>
</evidence>
<organism evidence="10 11">
    <name type="scientific">Knoellia flava TL1</name>
    <dbReference type="NCBI Taxonomy" id="1385518"/>
    <lineage>
        <taxon>Bacteria</taxon>
        <taxon>Bacillati</taxon>
        <taxon>Actinomycetota</taxon>
        <taxon>Actinomycetes</taxon>
        <taxon>Micrococcales</taxon>
        <taxon>Intrasporangiaceae</taxon>
        <taxon>Knoellia</taxon>
    </lineage>
</organism>
<feature type="transmembrane region" description="Helical" evidence="8">
    <location>
        <begin position="6"/>
        <end position="28"/>
    </location>
</feature>
<reference evidence="10 11" key="1">
    <citation type="submission" date="2013-08" db="EMBL/GenBank/DDBJ databases">
        <title>The genome sequence of Knoellia flava.</title>
        <authorList>
            <person name="Zhu W."/>
            <person name="Wang G."/>
        </authorList>
    </citation>
    <scope>NUCLEOTIDE SEQUENCE [LARGE SCALE GENOMIC DNA]</scope>
    <source>
        <strain evidence="10 11">TL1</strain>
    </source>
</reference>
<evidence type="ECO:0000256" key="5">
    <source>
        <dbReference type="ARBA" id="ARBA00022989"/>
    </source>
</evidence>
<name>A0ABR4XF57_9MICO</name>
<keyword evidence="7" id="KW-0413">Isomerase</keyword>
<dbReference type="InterPro" id="IPR017825">
    <property type="entry name" value="Lycopene_cyclase_dom"/>
</dbReference>
<evidence type="ECO:0000256" key="8">
    <source>
        <dbReference type="SAM" id="Phobius"/>
    </source>
</evidence>
<evidence type="ECO:0000259" key="9">
    <source>
        <dbReference type="Pfam" id="PF18916"/>
    </source>
</evidence>
<accession>A0ABR4XF57</accession>
<evidence type="ECO:0000256" key="6">
    <source>
        <dbReference type="ARBA" id="ARBA00023136"/>
    </source>
</evidence>
<comment type="caution">
    <text evidence="10">The sequence shown here is derived from an EMBL/GenBank/DDBJ whole genome shotgun (WGS) entry which is preliminary data.</text>
</comment>
<keyword evidence="11" id="KW-1185">Reference proteome</keyword>
<comment type="pathway">
    <text evidence="2">Carotenoid biosynthesis.</text>
</comment>
<dbReference type="Proteomes" id="UP000029990">
    <property type="component" value="Unassembled WGS sequence"/>
</dbReference>
<evidence type="ECO:0000256" key="7">
    <source>
        <dbReference type="ARBA" id="ARBA00023235"/>
    </source>
</evidence>
<protein>
    <submittedName>
        <fullName evidence="10">Lycopene cyclase</fullName>
    </submittedName>
</protein>
<keyword evidence="3 8" id="KW-0812">Transmembrane</keyword>
<sequence length="121" mass="13605">MGSWAYVAMLVFCLVGTIPLELVLGLGVLRQVRRLGLTILLAAGPFVLWDLWATDAGHWWFDPEQTLPVRVAGIPLEEIGFFVVIPLCAILTYEAVRTLRGRPGRWFARERTDAPRVKETT</sequence>
<gene>
    <name evidence="10" type="ORF">N798_05440</name>
</gene>
<feature type="transmembrane region" description="Helical" evidence="8">
    <location>
        <begin position="79"/>
        <end position="96"/>
    </location>
</feature>
<proteinExistence type="predicted"/>
<dbReference type="Pfam" id="PF18916">
    <property type="entry name" value="Lycopene_cyc"/>
    <property type="match status" value="1"/>
</dbReference>
<comment type="subcellular location">
    <subcellularLocation>
        <location evidence="1">Membrane</location>
        <topology evidence="1">Multi-pass membrane protein</topology>
    </subcellularLocation>
</comment>
<feature type="transmembrane region" description="Helical" evidence="8">
    <location>
        <begin position="35"/>
        <end position="52"/>
    </location>
</feature>
<evidence type="ECO:0000256" key="3">
    <source>
        <dbReference type="ARBA" id="ARBA00022692"/>
    </source>
</evidence>
<dbReference type="NCBIfam" id="TIGR03462">
    <property type="entry name" value="CarR_dom_SF"/>
    <property type="match status" value="1"/>
</dbReference>
<evidence type="ECO:0000256" key="2">
    <source>
        <dbReference type="ARBA" id="ARBA00004829"/>
    </source>
</evidence>
<keyword evidence="4" id="KW-0125">Carotenoid biosynthesis</keyword>
<evidence type="ECO:0000313" key="11">
    <source>
        <dbReference type="Proteomes" id="UP000029990"/>
    </source>
</evidence>
<keyword evidence="5 8" id="KW-1133">Transmembrane helix</keyword>